<dbReference type="EMBL" id="JBHLVN010000071">
    <property type="protein sequence ID" value="MFC0298288.1"/>
    <property type="molecule type" value="Genomic_DNA"/>
</dbReference>
<feature type="compositionally biased region" description="Basic and acidic residues" evidence="5">
    <location>
        <begin position="240"/>
        <end position="259"/>
    </location>
</feature>
<dbReference type="Proteomes" id="UP001589785">
    <property type="component" value="Unassembled WGS sequence"/>
</dbReference>
<protein>
    <submittedName>
        <fullName evidence="7">YteA family sporulation protein</fullName>
    </submittedName>
</protein>
<reference evidence="7 8" key="1">
    <citation type="submission" date="2024-09" db="EMBL/GenBank/DDBJ databases">
        <authorList>
            <person name="Sun Q."/>
            <person name="Mori K."/>
        </authorList>
    </citation>
    <scope>NUCLEOTIDE SEQUENCE [LARGE SCALE GENOMIC DNA]</scope>
    <source>
        <strain evidence="7 8">CCM 7224</strain>
    </source>
</reference>
<evidence type="ECO:0000256" key="3">
    <source>
        <dbReference type="ARBA" id="ARBA00022833"/>
    </source>
</evidence>
<evidence type="ECO:0000256" key="5">
    <source>
        <dbReference type="SAM" id="MobiDB-lite"/>
    </source>
</evidence>
<organism evidence="7 8">
    <name type="scientific">Geobacillus jurassicus</name>
    <dbReference type="NCBI Taxonomy" id="235932"/>
    <lineage>
        <taxon>Bacteria</taxon>
        <taxon>Bacillati</taxon>
        <taxon>Bacillota</taxon>
        <taxon>Bacilli</taxon>
        <taxon>Bacillales</taxon>
        <taxon>Anoxybacillaceae</taxon>
        <taxon>Geobacillus</taxon>
    </lineage>
</organism>
<dbReference type="PANTHER" id="PTHR33823:SF4">
    <property type="entry name" value="GENERAL STRESS PROTEIN 16O"/>
    <property type="match status" value="1"/>
</dbReference>
<keyword evidence="8" id="KW-1185">Reference proteome</keyword>
<evidence type="ECO:0000256" key="1">
    <source>
        <dbReference type="ARBA" id="ARBA00022723"/>
    </source>
</evidence>
<sequence length="269" mass="30941">MLTNEQLAAFRSRLIEMKREMEDRLKQNGHFGMIRSHAHDAVGELASYDNHPADEATELYEREKDLALDEHTEREFHEIERALQAIDEGTYGICRVCGRPIPYERLEALPTTLYCREHSPDQTVSQKRPLEEGVLMPPFGKFDFDSRDESVAYDAEDAWQEVARYGTSDTPSDLGKNVDSYSETYAESEENVGYVEDLENFAAVDLHGNDLQVHPTREHELLENILDDEGIMSNIGDLPAYEKDPYTSKDTHRRYDERPFQQSFGETTP</sequence>
<dbReference type="PANTHER" id="PTHR33823">
    <property type="entry name" value="RNA POLYMERASE-BINDING TRANSCRIPTION FACTOR DKSA-RELATED"/>
    <property type="match status" value="1"/>
</dbReference>
<dbReference type="Gene3D" id="1.20.120.910">
    <property type="entry name" value="DksA, coiled-coil domain"/>
    <property type="match status" value="1"/>
</dbReference>
<dbReference type="InterPro" id="IPR014240">
    <property type="entry name" value="YteA"/>
</dbReference>
<keyword evidence="2" id="KW-0863">Zinc-finger</keyword>
<accession>A0ABV6GUW5</accession>
<evidence type="ECO:0000313" key="7">
    <source>
        <dbReference type="EMBL" id="MFC0298288.1"/>
    </source>
</evidence>
<proteinExistence type="predicted"/>
<feature type="region of interest" description="Disordered" evidence="5">
    <location>
        <begin position="234"/>
        <end position="269"/>
    </location>
</feature>
<feature type="domain" description="Zinc finger DksA/TraR C4-type" evidence="6">
    <location>
        <begin position="89"/>
        <end position="117"/>
    </location>
</feature>
<dbReference type="NCBIfam" id="TIGR02890">
    <property type="entry name" value="bacill_yteA"/>
    <property type="match status" value="1"/>
</dbReference>
<dbReference type="RefSeq" id="WP_066229846.1">
    <property type="nucleotide sequence ID" value="NZ_JBHLVN010000071.1"/>
</dbReference>
<dbReference type="Pfam" id="PF01258">
    <property type="entry name" value="zf-dskA_traR"/>
    <property type="match status" value="1"/>
</dbReference>
<gene>
    <name evidence="7" type="ORF">ACFFHQ_12790</name>
</gene>
<keyword evidence="3" id="KW-0862">Zinc</keyword>
<keyword evidence="1" id="KW-0479">Metal-binding</keyword>
<dbReference type="PROSITE" id="PS51128">
    <property type="entry name" value="ZF_DKSA_2"/>
    <property type="match status" value="1"/>
</dbReference>
<dbReference type="InterPro" id="IPR037187">
    <property type="entry name" value="DnaK_N"/>
</dbReference>
<dbReference type="SUPFAM" id="SSF109635">
    <property type="entry name" value="DnaK suppressor protein DksA, alpha-hairpin domain"/>
    <property type="match status" value="1"/>
</dbReference>
<evidence type="ECO:0000313" key="8">
    <source>
        <dbReference type="Proteomes" id="UP001589785"/>
    </source>
</evidence>
<evidence type="ECO:0000256" key="4">
    <source>
        <dbReference type="PROSITE-ProRule" id="PRU00510"/>
    </source>
</evidence>
<name>A0ABV6GUW5_9BACL</name>
<dbReference type="SUPFAM" id="SSF57716">
    <property type="entry name" value="Glucocorticoid receptor-like (DNA-binding domain)"/>
    <property type="match status" value="1"/>
</dbReference>
<feature type="compositionally biased region" description="Polar residues" evidence="5">
    <location>
        <begin position="260"/>
        <end position="269"/>
    </location>
</feature>
<dbReference type="InterPro" id="IPR000962">
    <property type="entry name" value="Znf_DskA_TraR"/>
</dbReference>
<evidence type="ECO:0000259" key="6">
    <source>
        <dbReference type="Pfam" id="PF01258"/>
    </source>
</evidence>
<evidence type="ECO:0000256" key="2">
    <source>
        <dbReference type="ARBA" id="ARBA00022771"/>
    </source>
</evidence>
<feature type="zinc finger region" description="dksA C4-type" evidence="4">
    <location>
        <begin position="94"/>
        <end position="118"/>
    </location>
</feature>
<comment type="caution">
    <text evidence="7">The sequence shown here is derived from an EMBL/GenBank/DDBJ whole genome shotgun (WGS) entry which is preliminary data.</text>
</comment>